<organism evidence="16 17">
    <name type="scientific">Proteiniborus ethanoligenes</name>
    <dbReference type="NCBI Taxonomy" id="415015"/>
    <lineage>
        <taxon>Bacteria</taxon>
        <taxon>Bacillati</taxon>
        <taxon>Bacillota</taxon>
        <taxon>Clostridia</taxon>
        <taxon>Eubacteriales</taxon>
        <taxon>Proteiniborus</taxon>
    </lineage>
</organism>
<dbReference type="EC" id="6.1.1.7" evidence="14"/>
<keyword evidence="9 14" id="KW-0694">RNA-binding</keyword>
<dbReference type="InterPro" id="IPR002318">
    <property type="entry name" value="Ala-tRNA-lgiase_IIc"/>
</dbReference>
<dbReference type="GO" id="GO:0005829">
    <property type="term" value="C:cytosol"/>
    <property type="evidence" value="ECO:0007669"/>
    <property type="project" value="TreeGrafter"/>
</dbReference>
<evidence type="ECO:0000256" key="7">
    <source>
        <dbReference type="ARBA" id="ARBA00022833"/>
    </source>
</evidence>
<sequence>MKKTGLNEIRKEFLDFFKEKEHLVVPSFSLLPKNDKSLLLINAGMAPLKPYFTGAQEPPNRRMATCQKCVRTGDIENVGKTARHATFFEMLGNFSFGDYFKREAIEWAWEFMTERMGISEKELWVSVYEEDDEAYDIWNKHIGISHDKIVRLGKEDNFWELEVGPCGPCSEIYVDRGEKYGCGSESCKPGCDCDRYVEVWNLVFSQFDKDEKGNYNPVPHPNIDTGMGLERIAAVMQNADSIFDTDVIGRLLKKVEEKSGITYGENEKKDMSIRVVTDHIRAVTFLVADGVLPSNEGRGYVLRRLIRRASRHGKLLGIENDFLNTLALTVSELWGEAYPEIIERLSQIQKVIKVEEDKFQETIDQGITILNEYIQKIIEEKGNILSGEIAFKLYDTYGFPLDLTKEILEENNLRVDEIAFNNEMEKQRERARKAREEGDNQAWSKDSTLEIDSTLKTEFVGYTNIDFKGNIIGVLKDGIQVEQLDLNEKGIVLLDKTPFYPEGGGQVGDTGFLRGKNFVLRINDTQKNSHEQILHFAEVIEGTVVAGAEVCAEVDKNLRLSTARNHSVTHLLHKALREVLGEHVNQAGSLVMSDRLRFDFTHFEAVKKEELDRIEEIVNDKIFEGLEIEAIETTLEDARKQGAAALFDEKYGDVVRLIKIGDYSKELCGGTHVSNSSQIGMFKIISESGIASGVRRIEAITGKKAYEYLVDMDTQISKMADILKTNKRDIVIRVQQVTEETRHLEKEVEKMKSDLAISKLDDIIKESVDINGVSVVYKRIDGMDMNSLRQLGDRIRDSMNSVVVVFASVADEKVSFVSMATKDLVNKGIHAGNIIKEVAKIAGGGGGGRPDMAQAGGKDPSKVDEALSIVKDIIISQIK</sequence>
<dbReference type="GO" id="GO:0008270">
    <property type="term" value="F:zinc ion binding"/>
    <property type="evidence" value="ECO:0007669"/>
    <property type="project" value="UniProtKB-UniRule"/>
</dbReference>
<dbReference type="SMART" id="SM00863">
    <property type="entry name" value="tRNA_SAD"/>
    <property type="match status" value="1"/>
</dbReference>
<evidence type="ECO:0000313" key="17">
    <source>
        <dbReference type="Proteomes" id="UP000198625"/>
    </source>
</evidence>
<dbReference type="FunFam" id="3.10.310.40:FF:000001">
    <property type="entry name" value="Alanine--tRNA ligase"/>
    <property type="match status" value="1"/>
</dbReference>
<dbReference type="InterPro" id="IPR018165">
    <property type="entry name" value="Ala-tRNA-synth_IIc_core"/>
</dbReference>
<feature type="domain" description="Alanyl-transfer RNA synthetases family profile" evidence="15">
    <location>
        <begin position="4"/>
        <end position="711"/>
    </location>
</feature>
<dbReference type="PROSITE" id="PS50860">
    <property type="entry name" value="AA_TRNA_LIGASE_II_ALA"/>
    <property type="match status" value="1"/>
</dbReference>
<evidence type="ECO:0000256" key="11">
    <source>
        <dbReference type="ARBA" id="ARBA00023146"/>
    </source>
</evidence>
<dbReference type="InterPro" id="IPR023033">
    <property type="entry name" value="Ala_tRNA_ligase_euk/bac"/>
</dbReference>
<dbReference type="NCBIfam" id="TIGR00344">
    <property type="entry name" value="alaS"/>
    <property type="match status" value="1"/>
</dbReference>
<dbReference type="GO" id="GO:0002161">
    <property type="term" value="F:aminoacyl-tRNA deacylase activity"/>
    <property type="evidence" value="ECO:0007669"/>
    <property type="project" value="TreeGrafter"/>
</dbReference>
<dbReference type="InterPro" id="IPR050058">
    <property type="entry name" value="Ala-tRNA_ligase"/>
</dbReference>
<dbReference type="FunFam" id="3.30.54.20:FF:000001">
    <property type="entry name" value="Alanine--tRNA ligase"/>
    <property type="match status" value="1"/>
</dbReference>
<dbReference type="Gene3D" id="6.10.250.550">
    <property type="match status" value="1"/>
</dbReference>
<evidence type="ECO:0000256" key="4">
    <source>
        <dbReference type="ARBA" id="ARBA00022598"/>
    </source>
</evidence>
<dbReference type="Pfam" id="PF01411">
    <property type="entry name" value="tRNA-synt_2c"/>
    <property type="match status" value="1"/>
</dbReference>
<keyword evidence="4 14" id="KW-0436">Ligase</keyword>
<comment type="similarity">
    <text evidence="2 14">Belongs to the class-II aminoacyl-tRNA synthetase family.</text>
</comment>
<reference evidence="16 17" key="1">
    <citation type="submission" date="2016-10" db="EMBL/GenBank/DDBJ databases">
        <authorList>
            <person name="de Groot N.N."/>
        </authorList>
    </citation>
    <scope>NUCLEOTIDE SEQUENCE [LARGE SCALE GENOMIC DNA]</scope>
    <source>
        <strain evidence="16 17">DSM 21650</strain>
    </source>
</reference>
<keyword evidence="14" id="KW-0963">Cytoplasm</keyword>
<dbReference type="GO" id="GO:0006419">
    <property type="term" value="P:alanyl-tRNA aminoacylation"/>
    <property type="evidence" value="ECO:0007669"/>
    <property type="project" value="UniProtKB-UniRule"/>
</dbReference>
<keyword evidence="7 14" id="KW-0862">Zinc</keyword>
<dbReference type="GO" id="GO:0000049">
    <property type="term" value="F:tRNA binding"/>
    <property type="evidence" value="ECO:0007669"/>
    <property type="project" value="UniProtKB-KW"/>
</dbReference>
<dbReference type="HAMAP" id="MF_00036_B">
    <property type="entry name" value="Ala_tRNA_synth_B"/>
    <property type="match status" value="1"/>
</dbReference>
<feature type="binding site" evidence="14">
    <location>
        <position position="570"/>
    </location>
    <ligand>
        <name>Zn(2+)</name>
        <dbReference type="ChEBI" id="CHEBI:29105"/>
    </ligand>
</feature>
<dbReference type="SUPFAM" id="SSF50447">
    <property type="entry name" value="Translation proteins"/>
    <property type="match status" value="1"/>
</dbReference>
<dbReference type="Gene3D" id="3.30.980.10">
    <property type="entry name" value="Threonyl-trna Synthetase, Chain A, domain 2"/>
    <property type="match status" value="1"/>
</dbReference>
<keyword evidence="6 14" id="KW-0547">Nucleotide-binding</keyword>
<dbReference type="InterPro" id="IPR018163">
    <property type="entry name" value="Thr/Ala-tRNA-synth_IIc_edit"/>
</dbReference>
<dbReference type="Gene3D" id="2.40.30.130">
    <property type="match status" value="1"/>
</dbReference>
<keyword evidence="11 14" id="KW-0030">Aminoacyl-tRNA synthetase</keyword>
<evidence type="ECO:0000259" key="15">
    <source>
        <dbReference type="PROSITE" id="PS50860"/>
    </source>
</evidence>
<evidence type="ECO:0000256" key="5">
    <source>
        <dbReference type="ARBA" id="ARBA00022723"/>
    </source>
</evidence>
<evidence type="ECO:0000256" key="8">
    <source>
        <dbReference type="ARBA" id="ARBA00022840"/>
    </source>
</evidence>
<dbReference type="SUPFAM" id="SSF55681">
    <property type="entry name" value="Class II aaRS and biotin synthetases"/>
    <property type="match status" value="1"/>
</dbReference>
<dbReference type="GO" id="GO:0004813">
    <property type="term" value="F:alanine-tRNA ligase activity"/>
    <property type="evidence" value="ECO:0007669"/>
    <property type="project" value="UniProtKB-UniRule"/>
</dbReference>
<dbReference type="InterPro" id="IPR009000">
    <property type="entry name" value="Transl_B-barrel_sf"/>
</dbReference>
<proteinExistence type="inferred from homology"/>
<dbReference type="EMBL" id="FNQE01000001">
    <property type="protein sequence ID" value="SDY46329.1"/>
    <property type="molecule type" value="Genomic_DNA"/>
</dbReference>
<dbReference type="FunFam" id="3.30.980.10:FF:000004">
    <property type="entry name" value="Alanine--tRNA ligase, cytoplasmic"/>
    <property type="match status" value="1"/>
</dbReference>
<dbReference type="GO" id="GO:0140096">
    <property type="term" value="F:catalytic activity, acting on a protein"/>
    <property type="evidence" value="ECO:0007669"/>
    <property type="project" value="UniProtKB-ARBA"/>
</dbReference>
<evidence type="ECO:0000256" key="12">
    <source>
        <dbReference type="ARBA" id="ARBA00024779"/>
    </source>
</evidence>
<comment type="domain">
    <text evidence="14">Consists of three domains; the N-terminal catalytic domain, the editing domain and the C-terminal C-Ala domain. The editing domain removes incorrectly charged amino acids, while the C-Ala domain, along with tRNA(Ala), serves as a bridge to cooperatively bring together the editing and aminoacylation centers thus stimulating deacylation of misacylated tRNAs.</text>
</comment>
<keyword evidence="5 14" id="KW-0479">Metal-binding</keyword>
<dbReference type="Proteomes" id="UP000198625">
    <property type="component" value="Unassembled WGS sequence"/>
</dbReference>
<dbReference type="STRING" id="415015.SAMN05660462_00109"/>
<evidence type="ECO:0000256" key="10">
    <source>
        <dbReference type="ARBA" id="ARBA00022917"/>
    </source>
</evidence>
<feature type="binding site" evidence="14">
    <location>
        <position position="672"/>
    </location>
    <ligand>
        <name>Zn(2+)</name>
        <dbReference type="ChEBI" id="CHEBI:29105"/>
    </ligand>
</feature>
<dbReference type="Gene3D" id="3.10.310.40">
    <property type="match status" value="1"/>
</dbReference>
<dbReference type="CDD" id="cd00673">
    <property type="entry name" value="AlaRS_core"/>
    <property type="match status" value="1"/>
</dbReference>
<keyword evidence="10 14" id="KW-0648">Protein biosynthesis</keyword>
<dbReference type="InterPro" id="IPR018164">
    <property type="entry name" value="Ala-tRNA-synth_IIc_N"/>
</dbReference>
<dbReference type="PANTHER" id="PTHR11777:SF9">
    <property type="entry name" value="ALANINE--TRNA LIGASE, CYTOPLASMIC"/>
    <property type="match status" value="1"/>
</dbReference>
<dbReference type="InterPro" id="IPR018162">
    <property type="entry name" value="Ala-tRNA-ligase_IIc_anticod-bd"/>
</dbReference>
<dbReference type="Pfam" id="PF07973">
    <property type="entry name" value="tRNA_SAD"/>
    <property type="match status" value="1"/>
</dbReference>
<evidence type="ECO:0000256" key="3">
    <source>
        <dbReference type="ARBA" id="ARBA00022555"/>
    </source>
</evidence>
<comment type="catalytic activity">
    <reaction evidence="13 14">
        <text>tRNA(Ala) + L-alanine + ATP = L-alanyl-tRNA(Ala) + AMP + diphosphate</text>
        <dbReference type="Rhea" id="RHEA:12540"/>
        <dbReference type="Rhea" id="RHEA-COMP:9657"/>
        <dbReference type="Rhea" id="RHEA-COMP:9923"/>
        <dbReference type="ChEBI" id="CHEBI:30616"/>
        <dbReference type="ChEBI" id="CHEBI:33019"/>
        <dbReference type="ChEBI" id="CHEBI:57972"/>
        <dbReference type="ChEBI" id="CHEBI:78442"/>
        <dbReference type="ChEBI" id="CHEBI:78497"/>
        <dbReference type="ChEBI" id="CHEBI:456215"/>
        <dbReference type="EC" id="6.1.1.7"/>
    </reaction>
</comment>
<evidence type="ECO:0000313" key="16">
    <source>
        <dbReference type="EMBL" id="SDY46329.1"/>
    </source>
</evidence>
<dbReference type="InterPro" id="IPR003156">
    <property type="entry name" value="DHHA1_dom"/>
</dbReference>
<dbReference type="GO" id="GO:0016740">
    <property type="term" value="F:transferase activity"/>
    <property type="evidence" value="ECO:0007669"/>
    <property type="project" value="UniProtKB-ARBA"/>
</dbReference>
<dbReference type="GO" id="GO:0005524">
    <property type="term" value="F:ATP binding"/>
    <property type="evidence" value="ECO:0007669"/>
    <property type="project" value="UniProtKB-UniRule"/>
</dbReference>
<evidence type="ECO:0000256" key="13">
    <source>
        <dbReference type="ARBA" id="ARBA00048300"/>
    </source>
</evidence>
<comment type="subcellular location">
    <subcellularLocation>
        <location evidence="1 14">Cytoplasm</location>
    </subcellularLocation>
</comment>
<accession>A0A1H3K3D1</accession>
<name>A0A1H3K3D1_9FIRM</name>
<evidence type="ECO:0000256" key="14">
    <source>
        <dbReference type="HAMAP-Rule" id="MF_00036"/>
    </source>
</evidence>
<keyword evidence="8 14" id="KW-0067">ATP-binding</keyword>
<dbReference type="AlphaFoldDB" id="A0A1H3K3D1"/>
<dbReference type="PANTHER" id="PTHR11777">
    <property type="entry name" value="ALANYL-TRNA SYNTHETASE"/>
    <property type="match status" value="1"/>
</dbReference>
<dbReference type="RefSeq" id="WP_091725748.1">
    <property type="nucleotide sequence ID" value="NZ_FNQE01000001.1"/>
</dbReference>
<dbReference type="Pfam" id="PF02272">
    <property type="entry name" value="DHHA1"/>
    <property type="match status" value="1"/>
</dbReference>
<dbReference type="InterPro" id="IPR012947">
    <property type="entry name" value="tRNA_SAD"/>
</dbReference>
<keyword evidence="17" id="KW-1185">Reference proteome</keyword>
<dbReference type="PRINTS" id="PR00980">
    <property type="entry name" value="TRNASYNTHALA"/>
</dbReference>
<evidence type="ECO:0000256" key="6">
    <source>
        <dbReference type="ARBA" id="ARBA00022741"/>
    </source>
</evidence>
<feature type="binding site" evidence="14">
    <location>
        <position position="668"/>
    </location>
    <ligand>
        <name>Zn(2+)</name>
        <dbReference type="ChEBI" id="CHEBI:29105"/>
    </ligand>
</feature>
<dbReference type="FunFam" id="2.40.30.130:FF:000001">
    <property type="entry name" value="Alanine--tRNA ligase"/>
    <property type="match status" value="1"/>
</dbReference>
<gene>
    <name evidence="14" type="primary">alaS</name>
    <name evidence="16" type="ORF">SAMN05660462_00109</name>
</gene>
<evidence type="ECO:0000256" key="2">
    <source>
        <dbReference type="ARBA" id="ARBA00008226"/>
    </source>
</evidence>
<comment type="function">
    <text evidence="12 14">Catalyzes the attachment of alanine to tRNA(Ala) in a two-step reaction: alanine is first activated by ATP to form Ala-AMP and then transferred to the acceptor end of tRNA(Ala). Also edits incorrectly charged Ser-tRNA(Ala) and Gly-tRNA(Ala) via its editing domain.</text>
</comment>
<dbReference type="OrthoDB" id="9803884at2"/>
<evidence type="ECO:0000256" key="9">
    <source>
        <dbReference type="ARBA" id="ARBA00022884"/>
    </source>
</evidence>
<comment type="cofactor">
    <cofactor evidence="14">
        <name>Zn(2+)</name>
        <dbReference type="ChEBI" id="CHEBI:29105"/>
    </cofactor>
    <text evidence="14">Binds 1 zinc ion per subunit.</text>
</comment>
<dbReference type="SUPFAM" id="SSF55186">
    <property type="entry name" value="ThrRS/AlaRS common domain"/>
    <property type="match status" value="1"/>
</dbReference>
<dbReference type="Gene3D" id="3.30.54.20">
    <property type="match status" value="1"/>
</dbReference>
<dbReference type="SUPFAM" id="SSF101353">
    <property type="entry name" value="Putative anticodon-binding domain of alanyl-tRNA synthetase (AlaRS)"/>
    <property type="match status" value="1"/>
</dbReference>
<feature type="binding site" evidence="14">
    <location>
        <position position="566"/>
    </location>
    <ligand>
        <name>Zn(2+)</name>
        <dbReference type="ChEBI" id="CHEBI:29105"/>
    </ligand>
</feature>
<dbReference type="InterPro" id="IPR045864">
    <property type="entry name" value="aa-tRNA-synth_II/BPL/LPL"/>
</dbReference>
<dbReference type="Gene3D" id="3.30.930.10">
    <property type="entry name" value="Bira Bifunctional Protein, Domain 2"/>
    <property type="match status" value="1"/>
</dbReference>
<keyword evidence="3 14" id="KW-0820">tRNA-binding</keyword>
<protein>
    <recommendedName>
        <fullName evidence="14">Alanine--tRNA ligase</fullName>
        <ecNumber evidence="14">6.1.1.7</ecNumber>
    </recommendedName>
    <alternativeName>
        <fullName evidence="14">Alanyl-tRNA synthetase</fullName>
        <shortName evidence="14">AlaRS</shortName>
    </alternativeName>
</protein>
<dbReference type="FunFam" id="3.30.930.10:FF:000004">
    <property type="entry name" value="Alanine--tRNA ligase"/>
    <property type="match status" value="1"/>
</dbReference>
<evidence type="ECO:0000256" key="1">
    <source>
        <dbReference type="ARBA" id="ARBA00004496"/>
    </source>
</evidence>